<evidence type="ECO:0000256" key="1">
    <source>
        <dbReference type="SAM" id="SignalP"/>
    </source>
</evidence>
<name>A0A7X2N391_9FIRM</name>
<keyword evidence="3" id="KW-1185">Reference proteome</keyword>
<dbReference type="AlphaFoldDB" id="A0A7X2N391"/>
<evidence type="ECO:0000313" key="3">
    <source>
        <dbReference type="Proteomes" id="UP000470082"/>
    </source>
</evidence>
<protein>
    <submittedName>
        <fullName evidence="2">Uncharacterized protein</fullName>
    </submittedName>
</protein>
<reference evidence="2 3" key="1">
    <citation type="submission" date="2019-08" db="EMBL/GenBank/DDBJ databases">
        <title>In-depth cultivation of the pig gut microbiome towards novel bacterial diversity and tailored functional studies.</title>
        <authorList>
            <person name="Wylensek D."/>
            <person name="Hitch T.C.A."/>
            <person name="Clavel T."/>
        </authorList>
    </citation>
    <scope>NUCLEOTIDE SEQUENCE [LARGE SCALE GENOMIC DNA]</scope>
    <source>
        <strain evidence="2 3">LKV-178-WT-2G</strain>
    </source>
</reference>
<accession>A0A7X2N391</accession>
<comment type="caution">
    <text evidence="2">The sequence shown here is derived from an EMBL/GenBank/DDBJ whole genome shotgun (WGS) entry which is preliminary data.</text>
</comment>
<feature type="chain" id="PRO_5038679430" evidence="1">
    <location>
        <begin position="21"/>
        <end position="178"/>
    </location>
</feature>
<sequence length="178" mass="19663">MKKKWLAGILCILICCGCSKSIVLQKQTFTIELGEDVYANPALYVKDAEKVNVSKMKVICKTSGVNKKDNRFVTGNQDYLVTGEYDFVLETGNQDISFKIKIKDTKPPTVQKTVHEVNVTSGSLVDWSSYFPATDISGVSYSTSPVLDTTNPGDYTVMVKIADRFGNGSEYEVVVHVL</sequence>
<proteinExistence type="predicted"/>
<dbReference type="EMBL" id="VUMM01000010">
    <property type="protein sequence ID" value="MSS01677.1"/>
    <property type="molecule type" value="Genomic_DNA"/>
</dbReference>
<gene>
    <name evidence="2" type="ORF">FYJ50_06140</name>
</gene>
<dbReference type="RefSeq" id="WP_276984045.1">
    <property type="nucleotide sequence ID" value="NZ_JAQYTQ010000067.1"/>
</dbReference>
<organism evidence="2 3">
    <name type="scientific">Floccifex porci</name>
    <dbReference type="NCBI Taxonomy" id="2606629"/>
    <lineage>
        <taxon>Bacteria</taxon>
        <taxon>Bacillati</taxon>
        <taxon>Bacillota</taxon>
        <taxon>Erysipelotrichia</taxon>
        <taxon>Erysipelotrichales</taxon>
        <taxon>Erysipelotrichaceae</taxon>
        <taxon>Floccifex</taxon>
    </lineage>
</organism>
<keyword evidence="1" id="KW-0732">Signal</keyword>
<dbReference type="Proteomes" id="UP000470082">
    <property type="component" value="Unassembled WGS sequence"/>
</dbReference>
<evidence type="ECO:0000313" key="2">
    <source>
        <dbReference type="EMBL" id="MSS01677.1"/>
    </source>
</evidence>
<feature type="signal peptide" evidence="1">
    <location>
        <begin position="1"/>
        <end position="20"/>
    </location>
</feature>